<keyword evidence="2" id="KW-1185">Reference proteome</keyword>
<dbReference type="EMBL" id="KZ559630">
    <property type="protein sequence ID" value="PLN75994.1"/>
    <property type="molecule type" value="Genomic_DNA"/>
</dbReference>
<organism evidence="1 2">
    <name type="scientific">Aspergillus taichungensis</name>
    <dbReference type="NCBI Taxonomy" id="482145"/>
    <lineage>
        <taxon>Eukaryota</taxon>
        <taxon>Fungi</taxon>
        <taxon>Dikarya</taxon>
        <taxon>Ascomycota</taxon>
        <taxon>Pezizomycotina</taxon>
        <taxon>Eurotiomycetes</taxon>
        <taxon>Eurotiomycetidae</taxon>
        <taxon>Eurotiales</taxon>
        <taxon>Aspergillaceae</taxon>
        <taxon>Aspergillus</taxon>
        <taxon>Aspergillus subgen. Circumdati</taxon>
    </lineage>
</organism>
<reference evidence="2" key="1">
    <citation type="submission" date="2017-12" db="EMBL/GenBank/DDBJ databases">
        <authorList>
            <consortium name="DOE Joint Genome Institute"/>
            <person name="Mondo S.J."/>
            <person name="Kjaerbolling I."/>
            <person name="Vesth T.C."/>
            <person name="Frisvad J.C."/>
            <person name="Nybo J.L."/>
            <person name="Theobald S."/>
            <person name="Kuo A."/>
            <person name="Bowyer P."/>
            <person name="Matsuda Y."/>
            <person name="Lyhne E.K."/>
            <person name="Kogle M.E."/>
            <person name="Clum A."/>
            <person name="Lipzen A."/>
            <person name="Salamov A."/>
            <person name="Ngan C.Y."/>
            <person name="Daum C."/>
            <person name="Chiniquy J."/>
            <person name="Barry K."/>
            <person name="LaButti K."/>
            <person name="Haridas S."/>
            <person name="Simmons B.A."/>
            <person name="Magnuson J.K."/>
            <person name="Mortensen U.H."/>
            <person name="Larsen T.O."/>
            <person name="Grigoriev I.V."/>
            <person name="Baker S.E."/>
            <person name="Andersen M.R."/>
            <person name="Nordberg H.P."/>
            <person name="Cantor M.N."/>
            <person name="Hua S.X."/>
        </authorList>
    </citation>
    <scope>NUCLEOTIDE SEQUENCE [LARGE SCALE GENOMIC DNA]</scope>
    <source>
        <strain evidence="2">IBT 19404</strain>
    </source>
</reference>
<name>A0A2J5HGB6_9EURO</name>
<sequence length="181" mass="20252">MPSSRPSRPYPIRQNGCQQSICSREYRAGLALTQACQSLSPLLSSTIKASILDLPRRSRRTLPSHSLYLSLEQNIMIQTHIPRTLPTPCPVTRSSLHYTPNRVVYVVGFGRYHLDWLVSCGGSISCEAYLLGKWLSGLYRLETGTFIGDQDGVCLTGVSFCYWLVRVLSRWLGISCALLLI</sequence>
<dbReference type="Proteomes" id="UP000235023">
    <property type="component" value="Unassembled WGS sequence"/>
</dbReference>
<dbReference type="AlphaFoldDB" id="A0A2J5HGB6"/>
<gene>
    <name evidence="1" type="ORF">BDW42DRAFT_27721</name>
</gene>
<protein>
    <submittedName>
        <fullName evidence="1">Uncharacterized protein</fullName>
    </submittedName>
</protein>
<evidence type="ECO:0000313" key="2">
    <source>
        <dbReference type="Proteomes" id="UP000235023"/>
    </source>
</evidence>
<accession>A0A2J5HGB6</accession>
<proteinExistence type="predicted"/>
<evidence type="ECO:0000313" key="1">
    <source>
        <dbReference type="EMBL" id="PLN75994.1"/>
    </source>
</evidence>